<protein>
    <submittedName>
        <fullName evidence="1">Uncharacterized protein</fullName>
    </submittedName>
</protein>
<gene>
    <name evidence="1" type="ORF">FTO68_03750</name>
</gene>
<comment type="caution">
    <text evidence="1">The sequence shown here is derived from an EMBL/GenBank/DDBJ whole genome shotgun (WGS) entry which is preliminary data.</text>
</comment>
<dbReference type="AlphaFoldDB" id="A0ABD4THY8"/>
<name>A0ABD4THY8_9EURY</name>
<reference evidence="1 2" key="1">
    <citation type="submission" date="2019-08" db="EMBL/GenBank/DDBJ databases">
        <authorList>
            <person name="Chen S.-C."/>
            <person name="Lai M.-C."/>
            <person name="You Y.-T."/>
        </authorList>
    </citation>
    <scope>NUCLEOTIDE SEQUENCE [LARGE SCALE GENOMIC DNA]</scope>
    <source>
        <strain evidence="1 2">P2F9704a</strain>
    </source>
</reference>
<accession>A0ABD4THY8</accession>
<evidence type="ECO:0000313" key="2">
    <source>
        <dbReference type="Proteomes" id="UP001524383"/>
    </source>
</evidence>
<dbReference type="Proteomes" id="UP001524383">
    <property type="component" value="Unassembled WGS sequence"/>
</dbReference>
<proteinExistence type="predicted"/>
<sequence length="97" mass="10852">MQSPHPLGNVYLETGMNDYGLFIELNNGVHSNPTDYMDRQNTASVLIDVLREYRDVDEVVLMLQGIPADLSYTSILQITQKQSRLSGDFRCQSLGSG</sequence>
<dbReference type="Gene3D" id="3.60.60.10">
    <property type="entry name" value="Penicillin V Acylase, Chain A"/>
    <property type="match status" value="1"/>
</dbReference>
<evidence type="ECO:0000313" key="1">
    <source>
        <dbReference type="EMBL" id="MCQ1538106.1"/>
    </source>
</evidence>
<dbReference type="EMBL" id="VOTZ01000005">
    <property type="protein sequence ID" value="MCQ1538106.1"/>
    <property type="molecule type" value="Genomic_DNA"/>
</dbReference>
<organism evidence="1 2">
    <name type="scientific">Methanocalculus taiwanensis</name>
    <dbReference type="NCBI Taxonomy" id="106207"/>
    <lineage>
        <taxon>Archaea</taxon>
        <taxon>Methanobacteriati</taxon>
        <taxon>Methanobacteriota</taxon>
        <taxon>Stenosarchaea group</taxon>
        <taxon>Methanomicrobia</taxon>
        <taxon>Methanomicrobiales</taxon>
        <taxon>Methanocalculaceae</taxon>
        <taxon>Methanocalculus</taxon>
    </lineage>
</organism>
<keyword evidence="2" id="KW-1185">Reference proteome</keyword>
<dbReference type="RefSeq" id="WP_255332038.1">
    <property type="nucleotide sequence ID" value="NZ_VOTZ01000005.1"/>
</dbReference>